<dbReference type="Proteomes" id="UP000290759">
    <property type="component" value="Unassembled WGS sequence"/>
</dbReference>
<feature type="region of interest" description="Disordered" evidence="1">
    <location>
        <begin position="77"/>
        <end position="99"/>
    </location>
</feature>
<dbReference type="OrthoDB" id="9815514at2"/>
<comment type="caution">
    <text evidence="2">The sequence shown here is derived from an EMBL/GenBank/DDBJ whole genome shotgun (WGS) entry which is preliminary data.</text>
</comment>
<evidence type="ECO:0000313" key="2">
    <source>
        <dbReference type="EMBL" id="RYC31868.1"/>
    </source>
</evidence>
<dbReference type="AlphaFoldDB" id="A0A4Q2U7I3"/>
<evidence type="ECO:0000256" key="1">
    <source>
        <dbReference type="SAM" id="MobiDB-lite"/>
    </source>
</evidence>
<evidence type="ECO:0000313" key="3">
    <source>
        <dbReference type="Proteomes" id="UP000290759"/>
    </source>
</evidence>
<keyword evidence="3" id="KW-1185">Reference proteome</keyword>
<reference evidence="2 3" key="2">
    <citation type="submission" date="2019-02" db="EMBL/GenBank/DDBJ databases">
        <title>'Lichenibacterium ramalinii' gen. nov. sp. nov., 'Lichenibacterium minor' gen. nov. sp. nov.</title>
        <authorList>
            <person name="Pankratov T."/>
        </authorList>
    </citation>
    <scope>NUCLEOTIDE SEQUENCE [LARGE SCALE GENOMIC DNA]</scope>
    <source>
        <strain evidence="2 3">RmlP026</strain>
    </source>
</reference>
<dbReference type="InterPro" id="IPR015000">
    <property type="entry name" value="EipB-like"/>
</dbReference>
<gene>
    <name evidence="2" type="ORF">D3273_11735</name>
</gene>
<sequence>MAAHHAVYKLSLRSAKGTNAPASASGAIDYDVTGSACDGYTTNFRQLVEVQPAEGDSKLNDMTSNTFENEAATDYTFNTKTSSGDDTPDTVAGKAQRGADGRIAVDTKSPKGHADFASDVLFPTQHLRHIIAAAERGDKILSADIFDGSETGKKLFHTLTVIGAPLTDAPDDPAGQAEALKGMRRWPVVISYFEDGKDQPDYVLSSDLYENGISRALKLDYGDFVLAGALDQLTVAPPAGPCKK</sequence>
<reference evidence="2 3" key="1">
    <citation type="submission" date="2018-12" db="EMBL/GenBank/DDBJ databases">
        <authorList>
            <person name="Grouzdev D.S."/>
            <person name="Krutkina M.S."/>
        </authorList>
    </citation>
    <scope>NUCLEOTIDE SEQUENCE [LARGE SCALE GENOMIC DNA]</scope>
    <source>
        <strain evidence="2 3">RmlP026</strain>
    </source>
</reference>
<dbReference type="EMBL" id="QYBB01000011">
    <property type="protein sequence ID" value="RYC31868.1"/>
    <property type="molecule type" value="Genomic_DNA"/>
</dbReference>
<accession>A0A4Q2U7I3</accession>
<protein>
    <submittedName>
        <fullName evidence="2">DUF1849 family protein</fullName>
    </submittedName>
</protein>
<organism evidence="2 3">
    <name type="scientific">Lichenibacterium minor</name>
    <dbReference type="NCBI Taxonomy" id="2316528"/>
    <lineage>
        <taxon>Bacteria</taxon>
        <taxon>Pseudomonadati</taxon>
        <taxon>Pseudomonadota</taxon>
        <taxon>Alphaproteobacteria</taxon>
        <taxon>Hyphomicrobiales</taxon>
        <taxon>Lichenihabitantaceae</taxon>
        <taxon>Lichenibacterium</taxon>
    </lineage>
</organism>
<proteinExistence type="predicted"/>
<dbReference type="Pfam" id="PF08904">
    <property type="entry name" value="EipB_like"/>
    <property type="match status" value="1"/>
</dbReference>
<name>A0A4Q2U7I3_9HYPH</name>